<dbReference type="AlphaFoldDB" id="A0A8A1LHY1"/>
<sequence>MLRRNRISKPNSPLMLFFSFPSNPEGLFTLAKEISGLYVKCWKVPRNHLCKHRRNTFRRFCFWIN</sequence>
<dbReference type="VEuPathDB" id="FungiDB:I7I53_07839"/>
<dbReference type="EMBL" id="CP069103">
    <property type="protein sequence ID" value="QSS52263.1"/>
    <property type="molecule type" value="Genomic_DNA"/>
</dbReference>
<organism evidence="1 2">
    <name type="scientific">Ajellomyces capsulatus (strain H88)</name>
    <name type="common">Darling's disease fungus</name>
    <name type="synonym">Histoplasma capsulatum</name>
    <dbReference type="NCBI Taxonomy" id="544711"/>
    <lineage>
        <taxon>Eukaryota</taxon>
        <taxon>Fungi</taxon>
        <taxon>Dikarya</taxon>
        <taxon>Ascomycota</taxon>
        <taxon>Pezizomycotina</taxon>
        <taxon>Eurotiomycetes</taxon>
        <taxon>Eurotiomycetidae</taxon>
        <taxon>Onygenales</taxon>
        <taxon>Ajellomycetaceae</taxon>
        <taxon>Histoplasma</taxon>
    </lineage>
</organism>
<evidence type="ECO:0000313" key="1">
    <source>
        <dbReference type="EMBL" id="QSS52263.1"/>
    </source>
</evidence>
<protein>
    <submittedName>
        <fullName evidence="1">Uncharacterized protein</fullName>
    </submittedName>
</protein>
<evidence type="ECO:0000313" key="2">
    <source>
        <dbReference type="Proteomes" id="UP000663419"/>
    </source>
</evidence>
<accession>A0A8A1LHY1</accession>
<reference evidence="1" key="1">
    <citation type="submission" date="2021-01" db="EMBL/GenBank/DDBJ databases">
        <title>Chromosome-level genome assembly of a human fungal pathogen reveals clustering of transcriptionally co-regulated genes.</title>
        <authorList>
            <person name="Voorhies M."/>
            <person name="Cohen S."/>
            <person name="Shea T.P."/>
            <person name="Petrus S."/>
            <person name="Munoz J.F."/>
            <person name="Poplawski S."/>
            <person name="Goldman W.E."/>
            <person name="Michael T."/>
            <person name="Cuomo C.A."/>
            <person name="Sil A."/>
            <person name="Beyhan S."/>
        </authorList>
    </citation>
    <scope>NUCLEOTIDE SEQUENCE</scope>
    <source>
        <strain evidence="1">H88</strain>
    </source>
</reference>
<name>A0A8A1LHY1_AJEC8</name>
<proteinExistence type="predicted"/>
<gene>
    <name evidence="1" type="ORF">I7I53_07839</name>
</gene>
<dbReference type="Proteomes" id="UP000663419">
    <property type="component" value="Chromosome 2"/>
</dbReference>